<accession>A0A7D4CFR3</accession>
<protein>
    <submittedName>
        <fullName evidence="1">Uncharacterized protein</fullName>
    </submittedName>
</protein>
<name>A0A7D4CFR3_9BACT</name>
<proteinExistence type="predicted"/>
<keyword evidence="2" id="KW-1185">Reference proteome</keyword>
<dbReference type="Proteomes" id="UP000500961">
    <property type="component" value="Chromosome"/>
</dbReference>
<dbReference type="EMBL" id="CP041345">
    <property type="protein sequence ID" value="QKG79226.1"/>
    <property type="molecule type" value="Genomic_DNA"/>
</dbReference>
<evidence type="ECO:0000313" key="1">
    <source>
        <dbReference type="EMBL" id="QKG79226.1"/>
    </source>
</evidence>
<gene>
    <name evidence="1" type="ORF">FHG85_02760</name>
</gene>
<reference evidence="1 2" key="1">
    <citation type="submission" date="2019-07" db="EMBL/GenBank/DDBJ databases">
        <title>Thalassofilum flectens gen. nov., sp. nov., a novel moderate thermophilic anaerobe from a shallow sea hot spring in Kunashir Island (Russia), representing a new family in the order Bacteroidales, and proposal of Thalassofilacea fam. nov.</title>
        <authorList>
            <person name="Kochetkova T.V."/>
            <person name="Podosokorskaya O.A."/>
            <person name="Novikov A."/>
            <person name="Elcheninov A.G."/>
            <person name="Toshchakov S.V."/>
            <person name="Kublanov I.V."/>
        </authorList>
    </citation>
    <scope>NUCLEOTIDE SEQUENCE [LARGE SCALE GENOMIC DNA]</scope>
    <source>
        <strain evidence="1 2">38-H</strain>
    </source>
</reference>
<dbReference type="KEGG" id="ttz:FHG85_02760"/>
<dbReference type="RefSeq" id="WP_173072781.1">
    <property type="nucleotide sequence ID" value="NZ_CP041345.1"/>
</dbReference>
<organism evidence="1 2">
    <name type="scientific">Tenuifilum thalassicum</name>
    <dbReference type="NCBI Taxonomy" id="2590900"/>
    <lineage>
        <taxon>Bacteria</taxon>
        <taxon>Pseudomonadati</taxon>
        <taxon>Bacteroidota</taxon>
        <taxon>Bacteroidia</taxon>
        <taxon>Bacteroidales</taxon>
        <taxon>Tenuifilaceae</taxon>
        <taxon>Tenuifilum</taxon>
    </lineage>
</organism>
<dbReference type="AlphaFoldDB" id="A0A7D4CFR3"/>
<sequence>MRKLGYLIIAYVVLVMYAMPSYGQGCSDAGFCTINSFKPNSLDSATISNKQIKVGAFYGKADNSILVYGNYLEYNQQLTDKFGFNGKITSLAQSGNGISVFGLSDIFLNATYKVVDNTKLTLGVKVPLSAAGKTHNGLPLPMDYQASLGTFDLVVGVAYQIKKVQLVAAIQQPITQNNNMFIASSYPAESNLSTFQSTKNFKRSGDVLLRVSYPISIGSKLVLTPSLLPIYHLSNDKFTNELNIEQEIAGSKGLTLNGNIYFDYNVSKSSTIQLNVGMPFIVRDARPDGLTRSFIANLEYQFNF</sequence>
<evidence type="ECO:0000313" key="2">
    <source>
        <dbReference type="Proteomes" id="UP000500961"/>
    </source>
</evidence>